<reference evidence="2" key="4">
    <citation type="journal article" date="2015" name="G3 (Bethesda)">
        <title>Genome sequences of three phytopathogenic species of the Magnaporthaceae family of fungi.</title>
        <authorList>
            <person name="Okagaki L.H."/>
            <person name="Nunes C.C."/>
            <person name="Sailsbery J."/>
            <person name="Clay B."/>
            <person name="Brown D."/>
            <person name="John T."/>
            <person name="Oh Y."/>
            <person name="Young N."/>
            <person name="Fitzgerald M."/>
            <person name="Haas B.J."/>
            <person name="Zeng Q."/>
            <person name="Young S."/>
            <person name="Adiconis X."/>
            <person name="Fan L."/>
            <person name="Levin J.Z."/>
            <person name="Mitchell T.K."/>
            <person name="Okubara P.A."/>
            <person name="Farman M.L."/>
            <person name="Kohn L.M."/>
            <person name="Birren B."/>
            <person name="Ma L.-J."/>
            <person name="Dean R.A."/>
        </authorList>
    </citation>
    <scope>NUCLEOTIDE SEQUENCE</scope>
    <source>
        <strain evidence="2">ATCC 64411 / 73-15</strain>
    </source>
</reference>
<dbReference type="AlphaFoldDB" id="A0A0C4E854"/>
<reference evidence="1" key="2">
    <citation type="submission" date="2010-05" db="EMBL/GenBank/DDBJ databases">
        <title>The Genome Sequence of Magnaporthe poae strain ATCC 64411.</title>
        <authorList>
            <consortium name="The Broad Institute Genome Sequencing Platform"/>
            <consortium name="Broad Institute Genome Sequencing Center for Infectious Disease"/>
            <person name="Ma L.-J."/>
            <person name="Dead R."/>
            <person name="Young S."/>
            <person name="Zeng Q."/>
            <person name="Koehrsen M."/>
            <person name="Alvarado L."/>
            <person name="Berlin A."/>
            <person name="Chapman S.B."/>
            <person name="Chen Z."/>
            <person name="Freedman E."/>
            <person name="Gellesch M."/>
            <person name="Goldberg J."/>
            <person name="Griggs A."/>
            <person name="Gujja S."/>
            <person name="Heilman E.R."/>
            <person name="Heiman D."/>
            <person name="Hepburn T."/>
            <person name="Howarth C."/>
            <person name="Jen D."/>
            <person name="Larson L."/>
            <person name="Mehta T."/>
            <person name="Neiman D."/>
            <person name="Pearson M."/>
            <person name="Roberts A."/>
            <person name="Saif S."/>
            <person name="Shea T."/>
            <person name="Shenoy N."/>
            <person name="Sisk P."/>
            <person name="Stolte C."/>
            <person name="Sykes S."/>
            <person name="Walk T."/>
            <person name="White J."/>
            <person name="Yandava C."/>
            <person name="Haas B."/>
            <person name="Nusbaum C."/>
            <person name="Birren B."/>
        </authorList>
    </citation>
    <scope>NUCLEOTIDE SEQUENCE</scope>
    <source>
        <strain evidence="1">ATCC 64411</strain>
    </source>
</reference>
<proteinExistence type="predicted"/>
<dbReference type="EMBL" id="ADBL01002124">
    <property type="status" value="NOT_ANNOTATED_CDS"/>
    <property type="molecule type" value="Genomic_DNA"/>
</dbReference>
<accession>A0A0C4E854</accession>
<dbReference type="VEuPathDB" id="FungiDB:MAPG_08742"/>
<sequence>MPGGNIVQASKTIGKVASKQGLVVVGYASQYGNKKNAFKRPFLPAQAGQSFMAAVQVAIGKGVITKGAKAVALIMPEHASQEDPRTHFAVLELKISKALESLHESEFLQGTVRHILPVKK</sequence>
<evidence type="ECO:0000313" key="1">
    <source>
        <dbReference type="EMBL" id="KLU89773.1"/>
    </source>
</evidence>
<dbReference type="EMBL" id="GL876973">
    <property type="protein sequence ID" value="KLU89773.1"/>
    <property type="molecule type" value="Genomic_DNA"/>
</dbReference>
<reference evidence="1" key="3">
    <citation type="submission" date="2011-03" db="EMBL/GenBank/DDBJ databases">
        <title>Annotation of Magnaporthe poae ATCC 64411.</title>
        <authorList>
            <person name="Ma L.-J."/>
            <person name="Dead R."/>
            <person name="Young S.K."/>
            <person name="Zeng Q."/>
            <person name="Gargeya S."/>
            <person name="Fitzgerald M."/>
            <person name="Haas B."/>
            <person name="Abouelleil A."/>
            <person name="Alvarado L."/>
            <person name="Arachchi H.M."/>
            <person name="Berlin A."/>
            <person name="Brown A."/>
            <person name="Chapman S.B."/>
            <person name="Chen Z."/>
            <person name="Dunbar C."/>
            <person name="Freedman E."/>
            <person name="Gearin G."/>
            <person name="Gellesch M."/>
            <person name="Goldberg J."/>
            <person name="Griggs A."/>
            <person name="Gujja S."/>
            <person name="Heiman D."/>
            <person name="Howarth C."/>
            <person name="Larson L."/>
            <person name="Lui A."/>
            <person name="MacDonald P.J.P."/>
            <person name="Mehta T."/>
            <person name="Montmayeur A."/>
            <person name="Murphy C."/>
            <person name="Neiman D."/>
            <person name="Pearson M."/>
            <person name="Priest M."/>
            <person name="Roberts A."/>
            <person name="Saif S."/>
            <person name="Shea T."/>
            <person name="Shenoy N."/>
            <person name="Sisk P."/>
            <person name="Stolte C."/>
            <person name="Sykes S."/>
            <person name="Yandava C."/>
            <person name="Wortman J."/>
            <person name="Nusbaum C."/>
            <person name="Birren B."/>
        </authorList>
    </citation>
    <scope>NUCLEOTIDE SEQUENCE</scope>
    <source>
        <strain evidence="1">ATCC 64411</strain>
    </source>
</reference>
<reference evidence="3" key="1">
    <citation type="submission" date="2010-05" db="EMBL/GenBank/DDBJ databases">
        <title>The genome sequence of Magnaporthe poae strain ATCC 64411.</title>
        <authorList>
            <person name="Ma L.-J."/>
            <person name="Dead R."/>
            <person name="Young S."/>
            <person name="Zeng Q."/>
            <person name="Koehrsen M."/>
            <person name="Alvarado L."/>
            <person name="Berlin A."/>
            <person name="Chapman S.B."/>
            <person name="Chen Z."/>
            <person name="Freedman E."/>
            <person name="Gellesch M."/>
            <person name="Goldberg J."/>
            <person name="Griggs A."/>
            <person name="Gujja S."/>
            <person name="Heilman E.R."/>
            <person name="Heiman D."/>
            <person name="Hepburn T."/>
            <person name="Howarth C."/>
            <person name="Jen D."/>
            <person name="Larson L."/>
            <person name="Mehta T."/>
            <person name="Neiman D."/>
            <person name="Pearson M."/>
            <person name="Roberts A."/>
            <person name="Saif S."/>
            <person name="Shea T."/>
            <person name="Shenoy N."/>
            <person name="Sisk P."/>
            <person name="Stolte C."/>
            <person name="Sykes S."/>
            <person name="Walk T."/>
            <person name="White J."/>
            <person name="Yandava C."/>
            <person name="Haas B."/>
            <person name="Nusbaum C."/>
            <person name="Birren B."/>
        </authorList>
    </citation>
    <scope>NUCLEOTIDE SEQUENCE [LARGE SCALE GENOMIC DNA]</scope>
    <source>
        <strain evidence="3">ATCC 64411 / 73-15</strain>
    </source>
</reference>
<protein>
    <submittedName>
        <fullName evidence="1 2">Uncharacterized protein</fullName>
    </submittedName>
</protein>
<gene>
    <name evidence="1" type="ORF">MAPG_08742</name>
</gene>
<name>A0A0C4E854_MAGP6</name>
<evidence type="ECO:0000313" key="3">
    <source>
        <dbReference type="Proteomes" id="UP000011715"/>
    </source>
</evidence>
<organism evidence="2 3">
    <name type="scientific">Magnaporthiopsis poae (strain ATCC 64411 / 73-15)</name>
    <name type="common">Kentucky bluegrass fungus</name>
    <name type="synonym">Magnaporthe poae</name>
    <dbReference type="NCBI Taxonomy" id="644358"/>
    <lineage>
        <taxon>Eukaryota</taxon>
        <taxon>Fungi</taxon>
        <taxon>Dikarya</taxon>
        <taxon>Ascomycota</taxon>
        <taxon>Pezizomycotina</taxon>
        <taxon>Sordariomycetes</taxon>
        <taxon>Sordariomycetidae</taxon>
        <taxon>Magnaporthales</taxon>
        <taxon>Magnaporthaceae</taxon>
        <taxon>Magnaporthiopsis</taxon>
    </lineage>
</organism>
<dbReference type="EnsemblFungi" id="MAPG_08742T0">
    <property type="protein sequence ID" value="MAPG_08742T0"/>
    <property type="gene ID" value="MAPG_08742"/>
</dbReference>
<evidence type="ECO:0000313" key="2">
    <source>
        <dbReference type="EnsemblFungi" id="MAPG_08742T0"/>
    </source>
</evidence>
<keyword evidence="3" id="KW-1185">Reference proteome</keyword>
<reference evidence="2" key="5">
    <citation type="submission" date="2015-06" db="UniProtKB">
        <authorList>
            <consortium name="EnsemblFungi"/>
        </authorList>
    </citation>
    <scope>IDENTIFICATION</scope>
    <source>
        <strain evidence="2">ATCC 64411</strain>
    </source>
</reference>
<dbReference type="Proteomes" id="UP000011715">
    <property type="component" value="Unassembled WGS sequence"/>
</dbReference>